<keyword evidence="8" id="KW-1185">Reference proteome</keyword>
<comment type="subcellular location">
    <subcellularLocation>
        <location evidence="1">Membrane</location>
    </subcellularLocation>
</comment>
<dbReference type="GO" id="GO:0016020">
    <property type="term" value="C:membrane"/>
    <property type="evidence" value="ECO:0007669"/>
    <property type="project" value="UniProtKB-SubCell"/>
</dbReference>
<gene>
    <name evidence="7" type="primary">ugtP</name>
    <name evidence="7" type="ORF">CLORY_11860</name>
</gene>
<evidence type="ECO:0000313" key="7">
    <source>
        <dbReference type="EMBL" id="OPJ63404.1"/>
    </source>
</evidence>
<comment type="similarity">
    <text evidence="2">Belongs to the glycosyltransferase 28 family.</text>
</comment>
<dbReference type="GO" id="GO:0016758">
    <property type="term" value="F:hexosyltransferase activity"/>
    <property type="evidence" value="ECO:0007669"/>
    <property type="project" value="InterPro"/>
</dbReference>
<dbReference type="Pfam" id="PF04101">
    <property type="entry name" value="Glyco_tran_28_C"/>
    <property type="match status" value="1"/>
</dbReference>
<evidence type="ECO:0000256" key="3">
    <source>
        <dbReference type="ARBA" id="ARBA00022676"/>
    </source>
</evidence>
<dbReference type="RefSeq" id="WP_079422609.1">
    <property type="nucleotide sequence ID" value="NZ_MZGV01000009.1"/>
</dbReference>
<keyword evidence="4 7" id="KW-0808">Transferase</keyword>
<evidence type="ECO:0000256" key="1">
    <source>
        <dbReference type="ARBA" id="ARBA00004370"/>
    </source>
</evidence>
<dbReference type="EMBL" id="MZGV01000009">
    <property type="protein sequence ID" value="OPJ63404.1"/>
    <property type="molecule type" value="Genomic_DNA"/>
</dbReference>
<reference evidence="7 8" key="1">
    <citation type="submission" date="2017-03" db="EMBL/GenBank/DDBJ databases">
        <title>Genome sequence of Clostridium oryzae DSM 28571.</title>
        <authorList>
            <person name="Poehlein A."/>
            <person name="Daniel R."/>
        </authorList>
    </citation>
    <scope>NUCLEOTIDE SEQUENCE [LARGE SCALE GENOMIC DNA]</scope>
    <source>
        <strain evidence="7 8">DSM 28571</strain>
    </source>
</reference>
<dbReference type="Pfam" id="PF06925">
    <property type="entry name" value="MGDG_synth"/>
    <property type="match status" value="1"/>
</dbReference>
<dbReference type="InterPro" id="IPR007235">
    <property type="entry name" value="Glyco_trans_28_C"/>
</dbReference>
<dbReference type="SUPFAM" id="SSF53756">
    <property type="entry name" value="UDP-Glycosyltransferase/glycogen phosphorylase"/>
    <property type="match status" value="1"/>
</dbReference>
<comment type="caution">
    <text evidence="7">The sequence shown here is derived from an EMBL/GenBank/DDBJ whole genome shotgun (WGS) entry which is preliminary data.</text>
</comment>
<sequence length="374" mass="41733">MRVLILSISAGGGHVNAAKAVEKYIKINSPESEVVIIDTIKYINPILDKVVIGSYLKSLKLSPALFGKLYNLAETEDSIANFSSKINEIIIHKLIPLIDSFNPDIIVSTHPISNEMASILKAKGKIDIPIVTIMTDYAPHSFWIHPYIDAYIVSNDDMVNEMIERGVPRELIFSFGIPVKPEFTKKYSRKDTLTSLNLNPAKKTVLLMSGSLGLGKVLDLYQQLENIKNSIQVLIITGNNKKLYNHLMEQSFESQLVTRIIGYTTDVCKYMQSSDLLITKPGGLTVTEAIVSHIPMAIFSAIPGQEEKNADFLLRHQLAIDLNEVKNCSSQISEFLCDDTLLASIKKNCEKYAKPNSGNDIYNLLQKLTKSYYS</sequence>
<organism evidence="7 8">
    <name type="scientific">Clostridium oryzae</name>
    <dbReference type="NCBI Taxonomy" id="1450648"/>
    <lineage>
        <taxon>Bacteria</taxon>
        <taxon>Bacillati</taxon>
        <taxon>Bacillota</taxon>
        <taxon>Clostridia</taxon>
        <taxon>Eubacteriales</taxon>
        <taxon>Clostridiaceae</taxon>
        <taxon>Clostridium</taxon>
    </lineage>
</organism>
<dbReference type="OrthoDB" id="9815663at2"/>
<evidence type="ECO:0000313" key="8">
    <source>
        <dbReference type="Proteomes" id="UP000190080"/>
    </source>
</evidence>
<dbReference type="GO" id="GO:0009247">
    <property type="term" value="P:glycolipid biosynthetic process"/>
    <property type="evidence" value="ECO:0007669"/>
    <property type="project" value="InterPro"/>
</dbReference>
<evidence type="ECO:0000259" key="5">
    <source>
        <dbReference type="Pfam" id="PF04101"/>
    </source>
</evidence>
<dbReference type="PANTHER" id="PTHR43025">
    <property type="entry name" value="MONOGALACTOSYLDIACYLGLYCEROL SYNTHASE"/>
    <property type="match status" value="1"/>
</dbReference>
<feature type="domain" description="Diacylglycerol glucosyltransferase N-terminal" evidence="6">
    <location>
        <begin position="14"/>
        <end position="179"/>
    </location>
</feature>
<proteinExistence type="inferred from homology"/>
<dbReference type="InterPro" id="IPR009695">
    <property type="entry name" value="Diacylglyc_glucosyltr_N"/>
</dbReference>
<name>A0A1V4IUF1_9CLOT</name>
<dbReference type="Gene3D" id="3.40.50.2000">
    <property type="entry name" value="Glycogen Phosphorylase B"/>
    <property type="match status" value="1"/>
</dbReference>
<dbReference type="InterPro" id="IPR050519">
    <property type="entry name" value="Glycosyltransf_28_UgtP"/>
</dbReference>
<dbReference type="Proteomes" id="UP000190080">
    <property type="component" value="Unassembled WGS sequence"/>
</dbReference>
<evidence type="ECO:0000256" key="2">
    <source>
        <dbReference type="ARBA" id="ARBA00006962"/>
    </source>
</evidence>
<dbReference type="EC" id="2.4.1.-" evidence="7"/>
<dbReference type="STRING" id="1450648.CLORY_11860"/>
<keyword evidence="3 7" id="KW-0328">Glycosyltransferase</keyword>
<evidence type="ECO:0000256" key="4">
    <source>
        <dbReference type="ARBA" id="ARBA00022679"/>
    </source>
</evidence>
<protein>
    <submittedName>
        <fullName evidence="7">Processive diacylglycerol beta-glucosyltransferase</fullName>
        <ecNumber evidence="7">2.4.1.-</ecNumber>
    </submittedName>
</protein>
<evidence type="ECO:0000259" key="6">
    <source>
        <dbReference type="Pfam" id="PF06925"/>
    </source>
</evidence>
<feature type="domain" description="Glycosyl transferase family 28 C-terminal" evidence="5">
    <location>
        <begin position="205"/>
        <end position="324"/>
    </location>
</feature>
<dbReference type="AlphaFoldDB" id="A0A1V4IUF1"/>
<accession>A0A1V4IUF1</accession>
<dbReference type="PANTHER" id="PTHR43025:SF3">
    <property type="entry name" value="MONOGALACTOSYLDIACYLGLYCEROL SYNTHASE 1, CHLOROPLASTIC"/>
    <property type="match status" value="1"/>
</dbReference>